<organism evidence="2 3">
    <name type="scientific">Bythopirellula goksoeyrii</name>
    <dbReference type="NCBI Taxonomy" id="1400387"/>
    <lineage>
        <taxon>Bacteria</taxon>
        <taxon>Pseudomonadati</taxon>
        <taxon>Planctomycetota</taxon>
        <taxon>Planctomycetia</taxon>
        <taxon>Pirellulales</taxon>
        <taxon>Lacipirellulaceae</taxon>
        <taxon>Bythopirellula</taxon>
    </lineage>
</organism>
<evidence type="ECO:0000313" key="3">
    <source>
        <dbReference type="Proteomes" id="UP000323917"/>
    </source>
</evidence>
<dbReference type="AlphaFoldDB" id="A0A5B9QDK9"/>
<keyword evidence="3" id="KW-1185">Reference proteome</keyword>
<dbReference type="SUPFAM" id="SSF49464">
    <property type="entry name" value="Carboxypeptidase regulatory domain-like"/>
    <property type="match status" value="1"/>
</dbReference>
<keyword evidence="1" id="KW-0732">Signal</keyword>
<evidence type="ECO:0000256" key="1">
    <source>
        <dbReference type="SAM" id="SignalP"/>
    </source>
</evidence>
<dbReference type="RefSeq" id="WP_148075271.1">
    <property type="nucleotide sequence ID" value="NZ_CP042913.1"/>
</dbReference>
<accession>A0A5B9QDK9</accession>
<dbReference type="InterPro" id="IPR008969">
    <property type="entry name" value="CarboxyPept-like_regulatory"/>
</dbReference>
<dbReference type="KEGG" id="bgok:Pr1d_43240"/>
<name>A0A5B9QDK9_9BACT</name>
<dbReference type="Gene3D" id="2.60.40.420">
    <property type="entry name" value="Cupredoxins - blue copper proteins"/>
    <property type="match status" value="1"/>
</dbReference>
<gene>
    <name evidence="2" type="ORF">Pr1d_43240</name>
</gene>
<dbReference type="SUPFAM" id="SSF49503">
    <property type="entry name" value="Cupredoxins"/>
    <property type="match status" value="1"/>
</dbReference>
<protein>
    <recommendedName>
        <fullName evidence="4">Rhamnogalacturonan lyase domain-containing protein</fullName>
    </recommendedName>
</protein>
<sequence precursor="true">MRSNIAILTSAVITLTLASQVGAADWGSLKGKFVVDGSVGDPAAINVNKDTEYCGKHDLVDETIVVGEGGELANVVVYIYTKRGQSLDVHPDYEATASEPVVLDNKGCRFEPHVIAIRTNQPFEIRNDDAGIGHNTNASFVANPGFNEMVTNDKPITKTLQKAEPVPAPVACNVHPWMKAHAVVREDPYVAISDENGEFEIVNIPAGEHEFIFWHEAKGNMRDMKLSDGKTDRKGRAKLKIASGETLDLGEIKVPAKTLGK</sequence>
<reference evidence="2 3" key="1">
    <citation type="submission" date="2019-08" db="EMBL/GenBank/DDBJ databases">
        <title>Deep-cultivation of Planctomycetes and their phenomic and genomic characterization uncovers novel biology.</title>
        <authorList>
            <person name="Wiegand S."/>
            <person name="Jogler M."/>
            <person name="Boedeker C."/>
            <person name="Pinto D."/>
            <person name="Vollmers J."/>
            <person name="Rivas-Marin E."/>
            <person name="Kohn T."/>
            <person name="Peeters S.H."/>
            <person name="Heuer A."/>
            <person name="Rast P."/>
            <person name="Oberbeckmann S."/>
            <person name="Bunk B."/>
            <person name="Jeske O."/>
            <person name="Meyerdierks A."/>
            <person name="Storesund J.E."/>
            <person name="Kallscheuer N."/>
            <person name="Luecker S."/>
            <person name="Lage O.M."/>
            <person name="Pohl T."/>
            <person name="Merkel B.J."/>
            <person name="Hornburger P."/>
            <person name="Mueller R.-W."/>
            <person name="Bruemmer F."/>
            <person name="Labrenz M."/>
            <person name="Spormann A.M."/>
            <person name="Op den Camp H."/>
            <person name="Overmann J."/>
            <person name="Amann R."/>
            <person name="Jetten M.S.M."/>
            <person name="Mascher T."/>
            <person name="Medema M.H."/>
            <person name="Devos D.P."/>
            <person name="Kaster A.-K."/>
            <person name="Ovreas L."/>
            <person name="Rohde M."/>
            <person name="Galperin M.Y."/>
            <person name="Jogler C."/>
        </authorList>
    </citation>
    <scope>NUCLEOTIDE SEQUENCE [LARGE SCALE GENOMIC DNA]</scope>
    <source>
        <strain evidence="2 3">Pr1d</strain>
    </source>
</reference>
<dbReference type="EMBL" id="CP042913">
    <property type="protein sequence ID" value="QEG36984.1"/>
    <property type="molecule type" value="Genomic_DNA"/>
</dbReference>
<feature type="signal peptide" evidence="1">
    <location>
        <begin position="1"/>
        <end position="23"/>
    </location>
</feature>
<dbReference type="Proteomes" id="UP000323917">
    <property type="component" value="Chromosome"/>
</dbReference>
<evidence type="ECO:0008006" key="4">
    <source>
        <dbReference type="Google" id="ProtNLM"/>
    </source>
</evidence>
<evidence type="ECO:0000313" key="2">
    <source>
        <dbReference type="EMBL" id="QEG36984.1"/>
    </source>
</evidence>
<proteinExistence type="predicted"/>
<dbReference type="InterPro" id="IPR008972">
    <property type="entry name" value="Cupredoxin"/>
</dbReference>
<dbReference type="OrthoDB" id="9772097at2"/>
<feature type="chain" id="PRO_5022904246" description="Rhamnogalacturonan lyase domain-containing protein" evidence="1">
    <location>
        <begin position="24"/>
        <end position="261"/>
    </location>
</feature>